<feature type="transmembrane region" description="Helical" evidence="2">
    <location>
        <begin position="232"/>
        <end position="253"/>
    </location>
</feature>
<comment type="caution">
    <text evidence="3">The sequence shown here is derived from an EMBL/GenBank/DDBJ whole genome shotgun (WGS) entry which is preliminary data.</text>
</comment>
<keyword evidence="2" id="KW-1133">Transmembrane helix</keyword>
<keyword evidence="2" id="KW-0472">Membrane</keyword>
<organism evidence="3 4">
    <name type="scientific">Sinanodonta woodiana</name>
    <name type="common">Chinese pond mussel</name>
    <name type="synonym">Anodonta woodiana</name>
    <dbReference type="NCBI Taxonomy" id="1069815"/>
    <lineage>
        <taxon>Eukaryota</taxon>
        <taxon>Metazoa</taxon>
        <taxon>Spiralia</taxon>
        <taxon>Lophotrochozoa</taxon>
        <taxon>Mollusca</taxon>
        <taxon>Bivalvia</taxon>
        <taxon>Autobranchia</taxon>
        <taxon>Heteroconchia</taxon>
        <taxon>Palaeoheterodonta</taxon>
        <taxon>Unionida</taxon>
        <taxon>Unionoidea</taxon>
        <taxon>Unionidae</taxon>
        <taxon>Unioninae</taxon>
        <taxon>Sinanodonta</taxon>
    </lineage>
</organism>
<protein>
    <submittedName>
        <fullName evidence="3">Uncharacterized protein</fullName>
    </submittedName>
</protein>
<evidence type="ECO:0000313" key="3">
    <source>
        <dbReference type="EMBL" id="KAL3885154.1"/>
    </source>
</evidence>
<evidence type="ECO:0000313" key="4">
    <source>
        <dbReference type="Proteomes" id="UP001634394"/>
    </source>
</evidence>
<keyword evidence="4" id="KW-1185">Reference proteome</keyword>
<dbReference type="Proteomes" id="UP001634394">
    <property type="component" value="Unassembled WGS sequence"/>
</dbReference>
<sequence length="308" mass="34348">MLTFANQGVRCLSSIRYKYNTKLFNVSINFPTYVTFGLRNVSFSDSGWYYAIDEAMYFMPINSSGYFGKRKLLVGDTILRICVLKQMEFEFVLPLSVSNETVAVVFYSEIDLIRYIISICNPEAGTCVPPPRATFPRFECIVIGSRITTTLTSVQIEDGGIYALIGSTSRIAYQSAVLNVIECAFTAAAFDVEFNNTDLTTIYAAVNNTGTLYSRAILSSSSPITDKSFENYFVGGGVVAGMAIVILICWFVWKRCYTIRRNGAGDDDYNTVDVHYYCSIRNKNEHVTQSEATTGSVPESQQFSDVMD</sequence>
<keyword evidence="2" id="KW-0812">Transmembrane</keyword>
<dbReference type="AlphaFoldDB" id="A0ABD3XFY6"/>
<evidence type="ECO:0000256" key="1">
    <source>
        <dbReference type="SAM" id="MobiDB-lite"/>
    </source>
</evidence>
<gene>
    <name evidence="3" type="ORF">ACJMK2_025249</name>
</gene>
<accession>A0ABD3XFY6</accession>
<evidence type="ECO:0000256" key="2">
    <source>
        <dbReference type="SAM" id="Phobius"/>
    </source>
</evidence>
<reference evidence="3 4" key="1">
    <citation type="submission" date="2024-11" db="EMBL/GenBank/DDBJ databases">
        <title>Chromosome-level genome assembly of the freshwater bivalve Anodonta woodiana.</title>
        <authorList>
            <person name="Chen X."/>
        </authorList>
    </citation>
    <scope>NUCLEOTIDE SEQUENCE [LARGE SCALE GENOMIC DNA]</scope>
    <source>
        <strain evidence="3">MN2024</strain>
        <tissue evidence="3">Gills</tissue>
    </source>
</reference>
<proteinExistence type="predicted"/>
<dbReference type="EMBL" id="JBJQND010000002">
    <property type="protein sequence ID" value="KAL3885154.1"/>
    <property type="molecule type" value="Genomic_DNA"/>
</dbReference>
<name>A0ABD3XFY6_SINWO</name>
<feature type="region of interest" description="Disordered" evidence="1">
    <location>
        <begin position="289"/>
        <end position="308"/>
    </location>
</feature>